<sequence>MSPNSLPLNNDIIDRVFTFCPDFETLSTLKSTCKALHAIYTVHPNSINLAVARNLTDIFPDALRVLRQEVYIAPKERSPDGGDDTSPAAAESEDTSPVTMDELPQLRKNDAVVHRLEALFSRWYKNRRSPVSVLSAEETFRFHRAMYRVFVYSTRFTSINCEPESDHPSENHVIYAQRLKMLNAYPTADLRQIYSVIQFLRAMLHCVFKQPDIDGTYDLCLAAGPALILATYQSRDPNTIGAPYLGFFYDPLSEIWSSREVSDPSENSEHLCSILDTVLEGLDSCQRCNQPTDGLLWTSATWQHYDTDLPDLLPGRLPFNRQETKALHKFLRTDAEALPDLSILISGIYCDVGLLSGFEDWTEDDGLCGGCLHKLLGSHTYLWLFDKKMKDGWVPPENCWYGYDCKTQFTEAEHAAAKNHLCKPLQ</sequence>
<evidence type="ECO:0000313" key="2">
    <source>
        <dbReference type="EMBL" id="KAJ7753535.1"/>
    </source>
</evidence>
<proteinExistence type="predicted"/>
<evidence type="ECO:0008006" key="4">
    <source>
        <dbReference type="Google" id="ProtNLM"/>
    </source>
</evidence>
<evidence type="ECO:0000256" key="1">
    <source>
        <dbReference type="SAM" id="MobiDB-lite"/>
    </source>
</evidence>
<evidence type="ECO:0000313" key="3">
    <source>
        <dbReference type="Proteomes" id="UP001215598"/>
    </source>
</evidence>
<dbReference type="AlphaFoldDB" id="A0AAD7NC43"/>
<dbReference type="Proteomes" id="UP001215598">
    <property type="component" value="Unassembled WGS sequence"/>
</dbReference>
<reference evidence="2" key="1">
    <citation type="submission" date="2023-03" db="EMBL/GenBank/DDBJ databases">
        <title>Massive genome expansion in bonnet fungi (Mycena s.s.) driven by repeated elements and novel gene families across ecological guilds.</title>
        <authorList>
            <consortium name="Lawrence Berkeley National Laboratory"/>
            <person name="Harder C.B."/>
            <person name="Miyauchi S."/>
            <person name="Viragh M."/>
            <person name="Kuo A."/>
            <person name="Thoen E."/>
            <person name="Andreopoulos B."/>
            <person name="Lu D."/>
            <person name="Skrede I."/>
            <person name="Drula E."/>
            <person name="Henrissat B."/>
            <person name="Morin E."/>
            <person name="Kohler A."/>
            <person name="Barry K."/>
            <person name="LaButti K."/>
            <person name="Morin E."/>
            <person name="Salamov A."/>
            <person name="Lipzen A."/>
            <person name="Mereny Z."/>
            <person name="Hegedus B."/>
            <person name="Baldrian P."/>
            <person name="Stursova M."/>
            <person name="Weitz H."/>
            <person name="Taylor A."/>
            <person name="Grigoriev I.V."/>
            <person name="Nagy L.G."/>
            <person name="Martin F."/>
            <person name="Kauserud H."/>
        </authorList>
    </citation>
    <scope>NUCLEOTIDE SEQUENCE</scope>
    <source>
        <strain evidence="2">CBHHK182m</strain>
    </source>
</reference>
<gene>
    <name evidence="2" type="ORF">B0H16DRAFT_1723153</name>
</gene>
<feature type="region of interest" description="Disordered" evidence="1">
    <location>
        <begin position="74"/>
        <end position="101"/>
    </location>
</feature>
<accession>A0AAD7NC43</accession>
<comment type="caution">
    <text evidence="2">The sequence shown here is derived from an EMBL/GenBank/DDBJ whole genome shotgun (WGS) entry which is preliminary data.</text>
</comment>
<organism evidence="2 3">
    <name type="scientific">Mycena metata</name>
    <dbReference type="NCBI Taxonomy" id="1033252"/>
    <lineage>
        <taxon>Eukaryota</taxon>
        <taxon>Fungi</taxon>
        <taxon>Dikarya</taxon>
        <taxon>Basidiomycota</taxon>
        <taxon>Agaricomycotina</taxon>
        <taxon>Agaricomycetes</taxon>
        <taxon>Agaricomycetidae</taxon>
        <taxon>Agaricales</taxon>
        <taxon>Marasmiineae</taxon>
        <taxon>Mycenaceae</taxon>
        <taxon>Mycena</taxon>
    </lineage>
</organism>
<name>A0AAD7NC43_9AGAR</name>
<keyword evidence="3" id="KW-1185">Reference proteome</keyword>
<dbReference type="EMBL" id="JARKIB010000055">
    <property type="protein sequence ID" value="KAJ7753535.1"/>
    <property type="molecule type" value="Genomic_DNA"/>
</dbReference>
<protein>
    <recommendedName>
        <fullName evidence="4">F-box domain-containing protein</fullName>
    </recommendedName>
</protein>